<name>W9NED8_FUSOX</name>
<evidence type="ECO:0000256" key="3">
    <source>
        <dbReference type="ARBA" id="ARBA00023180"/>
    </source>
</evidence>
<dbReference type="PANTHER" id="PTHR43702:SF3">
    <property type="entry name" value="PROTEIN TSGA"/>
    <property type="match status" value="1"/>
</dbReference>
<dbReference type="InterPro" id="IPR011701">
    <property type="entry name" value="MFS"/>
</dbReference>
<feature type="transmembrane region" description="Helical" evidence="5">
    <location>
        <begin position="591"/>
        <end position="613"/>
    </location>
</feature>
<evidence type="ECO:0000256" key="4">
    <source>
        <dbReference type="SAM" id="MobiDB-lite"/>
    </source>
</evidence>
<feature type="region of interest" description="Disordered" evidence="4">
    <location>
        <begin position="692"/>
        <end position="717"/>
    </location>
</feature>
<evidence type="ECO:0000256" key="5">
    <source>
        <dbReference type="SAM" id="Phobius"/>
    </source>
</evidence>
<gene>
    <name evidence="6" type="ORF">FOVG_17617</name>
</gene>
<dbReference type="GO" id="GO:0022857">
    <property type="term" value="F:transmembrane transporter activity"/>
    <property type="evidence" value="ECO:0007669"/>
    <property type="project" value="InterPro"/>
</dbReference>
<comment type="subcellular location">
    <subcellularLocation>
        <location evidence="1">Cell inner membrane</location>
        <topology evidence="1">Multi-pass membrane protein</topology>
    </subcellularLocation>
</comment>
<evidence type="ECO:0000313" key="6">
    <source>
        <dbReference type="EMBL" id="EXA31059.1"/>
    </source>
</evidence>
<feature type="transmembrane region" description="Helical" evidence="5">
    <location>
        <begin position="460"/>
        <end position="480"/>
    </location>
</feature>
<feature type="transmembrane region" description="Helical" evidence="5">
    <location>
        <begin position="430"/>
        <end position="448"/>
    </location>
</feature>
<feature type="compositionally biased region" description="Basic and acidic residues" evidence="4">
    <location>
        <begin position="697"/>
        <end position="717"/>
    </location>
</feature>
<dbReference type="Pfam" id="PF07690">
    <property type="entry name" value="MFS_1"/>
    <property type="match status" value="1"/>
</dbReference>
<dbReference type="InterPro" id="IPR036259">
    <property type="entry name" value="MFS_trans_sf"/>
</dbReference>
<dbReference type="GO" id="GO:0005886">
    <property type="term" value="C:plasma membrane"/>
    <property type="evidence" value="ECO:0007669"/>
    <property type="project" value="UniProtKB-SubCell"/>
</dbReference>
<accession>W9NED8</accession>
<organism evidence="6">
    <name type="scientific">Fusarium oxysporum f. sp. pisi HDV247</name>
    <dbReference type="NCBI Taxonomy" id="1080344"/>
    <lineage>
        <taxon>Eukaryota</taxon>
        <taxon>Fungi</taxon>
        <taxon>Dikarya</taxon>
        <taxon>Ascomycota</taxon>
        <taxon>Pezizomycotina</taxon>
        <taxon>Sordariomycetes</taxon>
        <taxon>Hypocreomycetidae</taxon>
        <taxon>Hypocreales</taxon>
        <taxon>Nectriaceae</taxon>
        <taxon>Fusarium</taxon>
        <taxon>Fusarium oxysporum species complex</taxon>
    </lineage>
</organism>
<feature type="region of interest" description="Disordered" evidence="4">
    <location>
        <begin position="1"/>
        <end position="31"/>
    </location>
</feature>
<evidence type="ECO:0000256" key="2">
    <source>
        <dbReference type="ARBA" id="ARBA00022475"/>
    </source>
</evidence>
<evidence type="ECO:0000256" key="1">
    <source>
        <dbReference type="ARBA" id="ARBA00004429"/>
    </source>
</evidence>
<keyword evidence="5" id="KW-0812">Transmembrane</keyword>
<keyword evidence="5" id="KW-1133">Transmembrane helix</keyword>
<dbReference type="HOGENOM" id="CLU_385436_0_0_1"/>
<dbReference type="EMBL" id="JH651025">
    <property type="protein sequence ID" value="EXA31059.1"/>
    <property type="molecule type" value="Genomic_DNA"/>
</dbReference>
<sequence>MQEPHMQEDTLVNDDQLANRRARGRRAQREFRQRQIDTINELQASKESMQAAIASIARAAAQQDSAGMSAAVRDACRLAGVEIPQEPGLSRVDPRSYSVRDEPPAQESSEVAGAITVSWEQEPGTTNIQSQSPPILGRAPYAGGLGVEKSHHQSGRMSPTLGYGLWFGPETSITIEYPPMDIVPYLQDGSSLAITVFWTSLSWGFQILGAALGGNVEAVATAQNIFSAIISTSPGRDVLNGIHARLIYRKTGTINRDHPGNKPEQAPGILAAMARLCENNGTPLETFLTPIAMEDLLRNRLGPAYDGFSYGLLDTLNKHFQVTLHIDRARSAGLQAAYFGAYPLASLGHAAWILRHYSYKAVFIWGLSLYAIGALIAIPCIKAKSFGGFCAAIFIIGNGLGSLETAANPFITVVCGPLKYAEMRINMSQAFNGIGSVVAPVLGSYVFFNFDDRKALANVQWVYLSIAVFVLLLATLFLFSNIPEITDADMAQQAESSNSDTHDKPLSKQYRLFHASFAQFCYCGAQVATASMFINYATETRKNTSDSTGSKLFAGAQAVFAVGRFFGVFLMKYFKPRHIFLAFLKRGNTGIAILYVVLFFESICFPTIVALGMRGLGRHTKRGSGFIIGGVIGGACVPPLTGVAAERHSTGMAMVVPLAFFVAAWSFPFCVNVLPSYKKGIDAFENTKNEPSSVAEWGEKGSQEEQRRETVVGEIKS</sequence>
<dbReference type="AlphaFoldDB" id="W9NED8"/>
<feature type="transmembrane region" description="Helical" evidence="5">
    <location>
        <begin position="552"/>
        <end position="571"/>
    </location>
</feature>
<proteinExistence type="predicted"/>
<reference evidence="6" key="2">
    <citation type="submission" date="2012-05" db="EMBL/GenBank/DDBJ databases">
        <title>Annotation of the Genome Sequence of Fusarium oxysporum HDV247.</title>
        <authorList>
            <consortium name="The Broad Institute Genomics Platform"/>
            <person name="Ma L.-J."/>
            <person name="Corby-Kistler H."/>
            <person name="Broz K."/>
            <person name="Gale L.R."/>
            <person name="Jonkers W."/>
            <person name="O'Donnell K."/>
            <person name="Ploetz R."/>
            <person name="Steinberg C."/>
            <person name="Schwartz D.C."/>
            <person name="VanEtten H."/>
            <person name="Zhou S."/>
            <person name="Young S.K."/>
            <person name="Zeng Q."/>
            <person name="Gargeya S."/>
            <person name="Fitzgerald M."/>
            <person name="Abouelleil A."/>
            <person name="Alvarado L."/>
            <person name="Chapman S.B."/>
            <person name="Gainer-Dewar J."/>
            <person name="Goldberg J."/>
            <person name="Griggs A."/>
            <person name="Gujja S."/>
            <person name="Hansen M."/>
            <person name="Howarth C."/>
            <person name="Imamovic A."/>
            <person name="Ireland A."/>
            <person name="Larimer J."/>
            <person name="McCowan C."/>
            <person name="Murphy C."/>
            <person name="Pearson M."/>
            <person name="Poon T.W."/>
            <person name="Priest M."/>
            <person name="Roberts A."/>
            <person name="Saif S."/>
            <person name="Shea T."/>
            <person name="Sykes S."/>
            <person name="Wortman J."/>
            <person name="Nusbaum C."/>
            <person name="Birren B."/>
        </authorList>
    </citation>
    <scope>NUCLEOTIDE SEQUENCE</scope>
    <source>
        <strain evidence="6">HDV247</strain>
    </source>
</reference>
<dbReference type="Proteomes" id="UP000030751">
    <property type="component" value="Unassembled WGS sequence"/>
</dbReference>
<feature type="transmembrane region" description="Helical" evidence="5">
    <location>
        <begin position="651"/>
        <end position="674"/>
    </location>
</feature>
<dbReference type="SUPFAM" id="SSF103473">
    <property type="entry name" value="MFS general substrate transporter"/>
    <property type="match status" value="1"/>
</dbReference>
<dbReference type="PANTHER" id="PTHR43702">
    <property type="entry name" value="L-FUCOSE-PROTON SYMPORTER"/>
    <property type="match status" value="1"/>
</dbReference>
<feature type="transmembrane region" description="Helical" evidence="5">
    <location>
        <begin position="385"/>
        <end position="418"/>
    </location>
</feature>
<keyword evidence="3" id="KW-0325">Glycoprotein</keyword>
<dbReference type="InterPro" id="IPR050375">
    <property type="entry name" value="MFS_TsgA-like"/>
</dbReference>
<dbReference type="Gene3D" id="1.20.1250.20">
    <property type="entry name" value="MFS general substrate transporter like domains"/>
    <property type="match status" value="2"/>
</dbReference>
<protein>
    <recommendedName>
        <fullName evidence="7">L-fucose-proton symporter</fullName>
    </recommendedName>
</protein>
<keyword evidence="2" id="KW-1003">Cell membrane</keyword>
<feature type="compositionally biased region" description="Basic and acidic residues" evidence="4">
    <location>
        <begin position="92"/>
        <end position="103"/>
    </location>
</feature>
<feature type="region of interest" description="Disordered" evidence="4">
    <location>
        <begin position="86"/>
        <end position="111"/>
    </location>
</feature>
<keyword evidence="5" id="KW-0472">Membrane</keyword>
<reference evidence="6" key="1">
    <citation type="submission" date="2011-10" db="EMBL/GenBank/DDBJ databases">
        <title>The Genome Sequence of Fusarium oxysporum HDV247.</title>
        <authorList>
            <consortium name="The Broad Institute Genome Sequencing Platform"/>
            <person name="Ma L.-J."/>
            <person name="Gale L.R."/>
            <person name="Schwartz D.C."/>
            <person name="Zhou S."/>
            <person name="Corby-Kistler H."/>
            <person name="Young S.K."/>
            <person name="Zeng Q."/>
            <person name="Gargeya S."/>
            <person name="Fitzgerald M."/>
            <person name="Haas B."/>
            <person name="Abouelleil A."/>
            <person name="Alvarado L."/>
            <person name="Arachchi H.M."/>
            <person name="Berlin A."/>
            <person name="Brown A."/>
            <person name="Chapman S.B."/>
            <person name="Chen Z."/>
            <person name="Dunbar C."/>
            <person name="Freedman E."/>
            <person name="Gearin G."/>
            <person name="Goldberg J."/>
            <person name="Griggs A."/>
            <person name="Gujja S."/>
            <person name="Heiman D."/>
            <person name="Howarth C."/>
            <person name="Larson L."/>
            <person name="Lui A."/>
            <person name="MacDonald P.J.P."/>
            <person name="Montmayeur A."/>
            <person name="Murphy C."/>
            <person name="Neiman D."/>
            <person name="Pearson M."/>
            <person name="Priest M."/>
            <person name="Roberts A."/>
            <person name="Saif S."/>
            <person name="Shea T."/>
            <person name="Shenoy N."/>
            <person name="Sisk P."/>
            <person name="Stolte C."/>
            <person name="Sykes S."/>
            <person name="Wortman J."/>
            <person name="Nusbaum C."/>
            <person name="Birren B."/>
        </authorList>
    </citation>
    <scope>NUCLEOTIDE SEQUENCE [LARGE SCALE GENOMIC DNA]</scope>
    <source>
        <strain evidence="6">HDV247</strain>
    </source>
</reference>
<feature type="transmembrane region" description="Helical" evidence="5">
    <location>
        <begin position="625"/>
        <end position="645"/>
    </location>
</feature>
<evidence type="ECO:0008006" key="7">
    <source>
        <dbReference type="Google" id="ProtNLM"/>
    </source>
</evidence>
<feature type="transmembrane region" description="Helical" evidence="5">
    <location>
        <begin position="361"/>
        <end position="379"/>
    </location>
</feature>